<keyword evidence="1" id="KW-0175">Coiled coil</keyword>
<dbReference type="Proteomes" id="UP001143347">
    <property type="component" value="Unassembled WGS sequence"/>
</dbReference>
<feature type="region of interest" description="Disordered" evidence="2">
    <location>
        <begin position="291"/>
        <end position="328"/>
    </location>
</feature>
<evidence type="ECO:0000256" key="1">
    <source>
        <dbReference type="SAM" id="Coils"/>
    </source>
</evidence>
<sequence>MTAAAIETDRSRDYVTIMRCAEGEDLLDGAIPQLAAWLREKDFDVDLSESGDYEDVRASLTVRRIDNDSTTVRIELQEDGGNTGRWSTEVIADGSTDEGGWISLSVRNSQARFVKVPRLARYLMQALPLRDGQLEFASGHQLFGSASVDRLVSILEDDRRHGLVFVAGTNNAADIPVDAFARKVDQWAREVYGLAQVIVLDPHSTEVFRQRVGDQLAAPVWAIRSYQPGVNWDDALDARRHRILGTRSLGSKGDRAIQYLLGEIARQQASTRPPDATVQRMRRRYDRLENRRLVKSLETSQPEDATEPSVHEASSPEEAAATAPPQHDEAITLVRRVLGLKEITERTLTEFVSRIRRSDPERAGVRSLENRVDLLQTRVEQLEDQNQQLLDELQDSQLETELARIDVDEIRDRARWLESRLNESGDYESQYLDVPPEFRVSRPQSFDELLDRIDQIDSVCFTGETSEVVRLNQLDTNDSALRTAWDAVLAMADYARARAESKWDGSLDQYLHNTPSGFQTFPPGKFGETETGRTMKQFGDERVFPVPTDVDPRGQVEMKAHFKLARIGMASPRMHIFDGHPAISTLFIGYLGYHLTNTHTN</sequence>
<evidence type="ECO:0000313" key="3">
    <source>
        <dbReference type="EMBL" id="MCX2966287.1"/>
    </source>
</evidence>
<reference evidence="3" key="1">
    <citation type="submission" date="2022-10" db="EMBL/GenBank/DDBJ databases">
        <title>WGS of marine actinomycetes from Thailand.</title>
        <authorList>
            <person name="Thawai C."/>
        </authorList>
    </citation>
    <scope>NUCLEOTIDE SEQUENCE</scope>
    <source>
        <strain evidence="3">SW21</strain>
    </source>
</reference>
<dbReference type="AlphaFoldDB" id="A0A9X3D7S0"/>
<feature type="coiled-coil region" evidence="1">
    <location>
        <begin position="365"/>
        <end position="399"/>
    </location>
</feature>
<feature type="compositionally biased region" description="Low complexity" evidence="2">
    <location>
        <begin position="307"/>
        <end position="325"/>
    </location>
</feature>
<proteinExistence type="predicted"/>
<evidence type="ECO:0000313" key="4">
    <source>
        <dbReference type="Proteomes" id="UP001143347"/>
    </source>
</evidence>
<accession>A0A9X3D7S0</accession>
<dbReference type="RefSeq" id="WP_266063198.1">
    <property type="nucleotide sequence ID" value="NZ_JAPKFM010000025.1"/>
</dbReference>
<protein>
    <submittedName>
        <fullName evidence="3">Uncharacterized protein</fullName>
    </submittedName>
</protein>
<evidence type="ECO:0000256" key="2">
    <source>
        <dbReference type="SAM" id="MobiDB-lite"/>
    </source>
</evidence>
<name>A0A9X3D7S0_9ACTN</name>
<gene>
    <name evidence="3" type="ORF">OSB52_19580</name>
</gene>
<keyword evidence="4" id="KW-1185">Reference proteome</keyword>
<organism evidence="3 4">
    <name type="scientific">Gordonia aquimaris</name>
    <dbReference type="NCBI Taxonomy" id="2984863"/>
    <lineage>
        <taxon>Bacteria</taxon>
        <taxon>Bacillati</taxon>
        <taxon>Actinomycetota</taxon>
        <taxon>Actinomycetes</taxon>
        <taxon>Mycobacteriales</taxon>
        <taxon>Gordoniaceae</taxon>
        <taxon>Gordonia</taxon>
    </lineage>
</organism>
<comment type="caution">
    <text evidence="3">The sequence shown here is derived from an EMBL/GenBank/DDBJ whole genome shotgun (WGS) entry which is preliminary data.</text>
</comment>
<dbReference type="EMBL" id="JAPKFM010000025">
    <property type="protein sequence ID" value="MCX2966287.1"/>
    <property type="molecule type" value="Genomic_DNA"/>
</dbReference>